<feature type="compositionally biased region" description="Polar residues" evidence="8">
    <location>
        <begin position="156"/>
        <end position="168"/>
    </location>
</feature>
<evidence type="ECO:0000256" key="5">
    <source>
        <dbReference type="ARBA" id="ARBA00023163"/>
    </source>
</evidence>
<keyword evidence="4 7" id="KW-0238">DNA-binding</keyword>
<dbReference type="GO" id="GO:0005634">
    <property type="term" value="C:nucleus"/>
    <property type="evidence" value="ECO:0007669"/>
    <property type="project" value="UniProtKB-SubCell"/>
</dbReference>
<dbReference type="GO" id="GO:0009723">
    <property type="term" value="P:response to ethylene"/>
    <property type="evidence" value="ECO:0007669"/>
    <property type="project" value="TreeGrafter"/>
</dbReference>
<comment type="subcellular location">
    <subcellularLocation>
        <location evidence="1 7">Nucleus</location>
    </subcellularLocation>
</comment>
<comment type="function">
    <text evidence="7">Transcriptional regulator that specifically binds to GA-rich elements (GAGA-repeats) present in regulatory sequences of genes involved in developmental processes.</text>
</comment>
<protein>
    <recommendedName>
        <fullName evidence="7">GAGA-binding transcriptional activator</fullName>
    </recommendedName>
</protein>
<accession>A0A0C9S8E0</accession>
<dbReference type="GO" id="GO:0003700">
    <property type="term" value="F:DNA-binding transcription factor activity"/>
    <property type="evidence" value="ECO:0007669"/>
    <property type="project" value="UniProtKB-UniRule"/>
</dbReference>
<dbReference type="EMBL" id="GCHU01004814">
    <property type="protein sequence ID" value="JAG88922.1"/>
    <property type="molecule type" value="Transcribed_RNA"/>
</dbReference>
<dbReference type="PANTHER" id="PTHR31421">
    <property type="entry name" value="PROTEIN BASIC PENTACYSTEINE3"/>
    <property type="match status" value="1"/>
</dbReference>
<evidence type="ECO:0000256" key="3">
    <source>
        <dbReference type="ARBA" id="ARBA00023015"/>
    </source>
</evidence>
<dbReference type="SMART" id="SM01226">
    <property type="entry name" value="GAGA_bind"/>
    <property type="match status" value="1"/>
</dbReference>
<keyword evidence="3 7" id="KW-0805">Transcription regulation</keyword>
<sequence length="340" mass="37562">MEGEGSTRLEAEQWGTAGFGHGHEHEQQQGEFKVILILAERDAAIVERNTALAEKKAVCAERDAALMQRDVAYAELNSAIMERDAAIAALYYIKNGTFNGRLGTDVGAKILQLLAENSLSSFALRESHHHYHHHQQHELQPHPEAVDAVTVTSTDPSVMTQERQTQNSKQKEGQRKRKPHVSGPPRPRKRGKQASGSGGEDSDRPLPVAVKHEWKDPNGGGNSNGDEEEEKGGVRMRMSTPMEAWGVPIPGCSCTGVLQQCYRWGNGGWQSACCTTKISMYPLPMNPRKKGARVPGRKMSGGAFRKLLRRLTAQGHNLSQPIDLKSHWAKHGTNRYVTIK</sequence>
<evidence type="ECO:0000256" key="7">
    <source>
        <dbReference type="RuleBase" id="RU367160"/>
    </source>
</evidence>
<feature type="region of interest" description="Disordered" evidence="8">
    <location>
        <begin position="156"/>
        <end position="234"/>
    </location>
</feature>
<keyword evidence="5 7" id="KW-0804">Transcription</keyword>
<dbReference type="Pfam" id="PF06217">
    <property type="entry name" value="GAGA_bind"/>
    <property type="match status" value="1"/>
</dbReference>
<comment type="similarity">
    <text evidence="2 7">Belongs to the BBR/BPC family.</text>
</comment>
<evidence type="ECO:0000256" key="4">
    <source>
        <dbReference type="ARBA" id="ARBA00023125"/>
    </source>
</evidence>
<evidence type="ECO:0000256" key="1">
    <source>
        <dbReference type="ARBA" id="ARBA00004123"/>
    </source>
</evidence>
<dbReference type="GO" id="GO:0043565">
    <property type="term" value="F:sequence-specific DNA binding"/>
    <property type="evidence" value="ECO:0007669"/>
    <property type="project" value="TreeGrafter"/>
</dbReference>
<evidence type="ECO:0000256" key="2">
    <source>
        <dbReference type="ARBA" id="ARBA00007911"/>
    </source>
</evidence>
<keyword evidence="6 7" id="KW-0539">Nucleus</keyword>
<reference evidence="9" key="1">
    <citation type="submission" date="2015-02" db="EMBL/GenBank/DDBJ databases">
        <title>A transcriptome of Wollemia nobilis - a relic of Gondwana.</title>
        <authorList>
            <person name="Chia J.Y."/>
            <person name="Leong Y.S."/>
            <person name="Abdul Karim S."/>
            <person name="Wan Azmi N."/>
            <person name="Hercus R."/>
            <person name="Croft L."/>
        </authorList>
    </citation>
    <scope>NUCLEOTIDE SEQUENCE</scope>
    <source>
        <strain evidence="9">MaeBrown</strain>
        <tissue evidence="9">Leaf</tissue>
    </source>
</reference>
<evidence type="ECO:0000256" key="8">
    <source>
        <dbReference type="SAM" id="MobiDB-lite"/>
    </source>
</evidence>
<dbReference type="InterPro" id="IPR010409">
    <property type="entry name" value="GAGA-bd_tscrpt_act"/>
</dbReference>
<feature type="compositionally biased region" description="Basic residues" evidence="8">
    <location>
        <begin position="174"/>
        <end position="192"/>
    </location>
</feature>
<dbReference type="PANTHER" id="PTHR31421:SF22">
    <property type="entry name" value="PROTEIN BASIC PENTACYSTEINE3"/>
    <property type="match status" value="1"/>
</dbReference>
<evidence type="ECO:0000256" key="6">
    <source>
        <dbReference type="ARBA" id="ARBA00023242"/>
    </source>
</evidence>
<organism evidence="9">
    <name type="scientific">Wollemia nobilis</name>
    <dbReference type="NCBI Taxonomy" id="56998"/>
    <lineage>
        <taxon>Eukaryota</taxon>
        <taxon>Viridiplantae</taxon>
        <taxon>Streptophyta</taxon>
        <taxon>Embryophyta</taxon>
        <taxon>Tracheophyta</taxon>
        <taxon>Spermatophyta</taxon>
        <taxon>Pinopsida</taxon>
        <taxon>Pinidae</taxon>
        <taxon>Conifers II</taxon>
        <taxon>Araucariales</taxon>
        <taxon>Araucariaceae</taxon>
        <taxon>Wollemia</taxon>
    </lineage>
</organism>
<proteinExistence type="inferred from homology"/>
<dbReference type="AlphaFoldDB" id="A0A0C9S8E0"/>
<name>A0A0C9S8E0_9CONI</name>
<evidence type="ECO:0000313" key="9">
    <source>
        <dbReference type="EMBL" id="JAG88922.1"/>
    </source>
</evidence>